<reference evidence="3 4" key="1">
    <citation type="journal article" date="2019" name="Int. J. Syst. Evol. Microbiol.">
        <title>Capsulimonas corticalis gen. nov., sp. nov., an aerobic capsulated bacterium, of a novel bacterial order, Capsulimonadales ord. nov., of the class Armatimonadia of the phylum Armatimonadetes.</title>
        <authorList>
            <person name="Li J."/>
            <person name="Kudo C."/>
            <person name="Tonouchi A."/>
        </authorList>
    </citation>
    <scope>NUCLEOTIDE SEQUENCE [LARGE SCALE GENOMIC DNA]</scope>
    <source>
        <strain evidence="3 4">AX-7</strain>
    </source>
</reference>
<accession>A0A9N7L5P2</accession>
<dbReference type="PROSITE" id="PS51318">
    <property type="entry name" value="TAT"/>
    <property type="match status" value="1"/>
</dbReference>
<dbReference type="EMBL" id="AP025739">
    <property type="protein sequence ID" value="BDI31298.1"/>
    <property type="molecule type" value="Genomic_DNA"/>
</dbReference>
<feature type="chain" id="PRO_5040266855" evidence="2">
    <location>
        <begin position="40"/>
        <end position="283"/>
    </location>
</feature>
<dbReference type="InterPro" id="IPR006311">
    <property type="entry name" value="TAT_signal"/>
</dbReference>
<keyword evidence="4" id="KW-1185">Reference proteome</keyword>
<gene>
    <name evidence="3" type="ORF">CCAX7_33490</name>
</gene>
<sequence length="283" mass="27342">MTTDSGRRNTATRRTTFRAAATLIATAAIGGAIATNAMAAAEHTLAGIRVFSSSSAVLKKFGSPDEVRVGQFTTGAPGLAIPGGTGAAGGPGAPGGGGGYPGASGGGYPGASGGGYPGAPSGGGGYPGASGGGYPGAPSGGDDSPGALPGLSGGPGGAPGEFGGAPGGGGYPGAGGSQSGMAIAQKSSVTWIYDRPDGGSLEFTMSSDGRVVQIHASGFKGAVRTDKGVALGMKLSQVNDKYGYPESQFITGKILTENYTERSHAAFQFYNGRLVGIIVAAVE</sequence>
<dbReference type="PRINTS" id="PR01228">
    <property type="entry name" value="EGGSHELL"/>
</dbReference>
<keyword evidence="2" id="KW-0732">Signal</keyword>
<name>A0A9N7L5P2_9BACT</name>
<dbReference type="KEGG" id="ccot:CCAX7_33490"/>
<evidence type="ECO:0000256" key="1">
    <source>
        <dbReference type="SAM" id="MobiDB-lite"/>
    </source>
</evidence>
<evidence type="ECO:0000256" key="2">
    <source>
        <dbReference type="SAM" id="SignalP"/>
    </source>
</evidence>
<feature type="compositionally biased region" description="Low complexity" evidence="1">
    <location>
        <begin position="140"/>
        <end position="150"/>
    </location>
</feature>
<evidence type="ECO:0000313" key="3">
    <source>
        <dbReference type="EMBL" id="BDI31298.1"/>
    </source>
</evidence>
<protein>
    <submittedName>
        <fullName evidence="3">Uncharacterized protein</fullName>
    </submittedName>
</protein>
<feature type="signal peptide" evidence="2">
    <location>
        <begin position="1"/>
        <end position="39"/>
    </location>
</feature>
<dbReference type="AlphaFoldDB" id="A0A9N7L5P2"/>
<feature type="region of interest" description="Disordered" evidence="1">
    <location>
        <begin position="130"/>
        <end position="179"/>
    </location>
</feature>
<organism evidence="3 4">
    <name type="scientific">Capsulimonas corticalis</name>
    <dbReference type="NCBI Taxonomy" id="2219043"/>
    <lineage>
        <taxon>Bacteria</taxon>
        <taxon>Bacillati</taxon>
        <taxon>Armatimonadota</taxon>
        <taxon>Armatimonadia</taxon>
        <taxon>Capsulimonadales</taxon>
        <taxon>Capsulimonadaceae</taxon>
        <taxon>Capsulimonas</taxon>
    </lineage>
</organism>
<dbReference type="Proteomes" id="UP000287394">
    <property type="component" value="Chromosome"/>
</dbReference>
<evidence type="ECO:0000313" key="4">
    <source>
        <dbReference type="Proteomes" id="UP000287394"/>
    </source>
</evidence>
<feature type="compositionally biased region" description="Gly residues" evidence="1">
    <location>
        <begin position="130"/>
        <end position="139"/>
    </location>
</feature>
<proteinExistence type="predicted"/>
<feature type="compositionally biased region" description="Gly residues" evidence="1">
    <location>
        <begin position="151"/>
        <end position="178"/>
    </location>
</feature>